<dbReference type="Proteomes" id="UP000254076">
    <property type="component" value="Unassembled WGS sequence"/>
</dbReference>
<keyword evidence="1" id="KW-0472">Membrane</keyword>
<feature type="transmembrane region" description="Helical" evidence="1">
    <location>
        <begin position="6"/>
        <end position="26"/>
    </location>
</feature>
<dbReference type="Proteomes" id="UP000035346">
    <property type="component" value="Unassembled WGS sequence"/>
</dbReference>
<dbReference type="EMBL" id="UHEW01000005">
    <property type="protein sequence ID" value="SUN29691.1"/>
    <property type="molecule type" value="Genomic_DNA"/>
</dbReference>
<proteinExistence type="predicted"/>
<accession>A0A0H1TZJ6</accession>
<keyword evidence="1" id="KW-0812">Transmembrane</keyword>
<reference evidence="7 8" key="2">
    <citation type="submission" date="2018-06" db="EMBL/GenBank/DDBJ databases">
        <authorList>
            <consortium name="Pathogen Informatics"/>
            <person name="Doyle S."/>
        </authorList>
    </citation>
    <scope>NUCLEOTIDE SEQUENCE [LARGE SCALE GENOMIC DNA]</scope>
    <source>
        <strain evidence="3 7">NCTC8185</strain>
        <strain evidence="4 8">NCTC9828</strain>
    </source>
</reference>
<evidence type="ECO:0000313" key="6">
    <source>
        <dbReference type="Proteomes" id="UP000035346"/>
    </source>
</evidence>
<evidence type="ECO:0000313" key="2">
    <source>
        <dbReference type="EMBL" id="KLL39296.1"/>
    </source>
</evidence>
<dbReference type="EMBL" id="UHEQ01000004">
    <property type="protein sequence ID" value="SUN13095.1"/>
    <property type="molecule type" value="Genomic_DNA"/>
</dbReference>
<gene>
    <name evidence="3" type="ORF">NCTC8185_00245</name>
    <name evidence="4" type="ORF">NCTC9828_00724</name>
    <name evidence="5" type="ORF">NCTC9828_01965</name>
    <name evidence="2" type="ORF">WA04_05095</name>
</gene>
<name>A0A0H1TZJ6_STRAG</name>
<comment type="caution">
    <text evidence="2">The sequence shown here is derived from an EMBL/GenBank/DDBJ whole genome shotgun (WGS) entry which is preliminary data.</text>
</comment>
<reference evidence="2 6" key="1">
    <citation type="journal article" date="2015" name="PLoS ONE">
        <title>Genomic analysis reveals the molecular basis for capsule loss in the group B streptococcus population.</title>
        <authorList>
            <consortium name="DEVANI Consortium"/>
            <person name="Rosini R."/>
            <person name="Campisi E."/>
            <person name="De Chiara M."/>
            <person name="Tettelin H."/>
            <person name="Rinaudo D."/>
            <person name="Toniolo C."/>
            <person name="Metruccio M."/>
            <person name="Guidotti S."/>
            <person name="Sorensen U.B."/>
            <person name="Kilian M."/>
            <person name="Ramirez M."/>
            <person name="Janulczyk R."/>
            <person name="Donati C."/>
            <person name="Grandi G."/>
            <person name="Margarit I."/>
        </authorList>
    </citation>
    <scope>NUCLEOTIDE SEQUENCE [LARGE SCALE GENOMIC DNA]</scope>
    <source>
        <strain evidence="2 6">DK-B-USS-215</strain>
    </source>
</reference>
<dbReference type="AlphaFoldDB" id="A0A0H1TZJ6"/>
<evidence type="ECO:0000313" key="5">
    <source>
        <dbReference type="EMBL" id="SUN29691.1"/>
    </source>
</evidence>
<evidence type="ECO:0000313" key="7">
    <source>
        <dbReference type="Proteomes" id="UP000254076"/>
    </source>
</evidence>
<dbReference type="EMBL" id="UHEW01000005">
    <property type="protein sequence ID" value="SUN28206.1"/>
    <property type="molecule type" value="Genomic_DNA"/>
</dbReference>
<keyword evidence="1" id="KW-1133">Transmembrane helix</keyword>
<evidence type="ECO:0000313" key="4">
    <source>
        <dbReference type="EMBL" id="SUN28206.1"/>
    </source>
</evidence>
<dbReference type="Proteomes" id="UP000255140">
    <property type="component" value="Unassembled WGS sequence"/>
</dbReference>
<sequence length="100" mass="11563">MNIDVIQIGALCGAILSILGLWAFVVNPFKTAMQKNEDTMSALKDTIKELAYELKDSQRDRENIHKILDIHEQRLGKTEDDIIVNKEQIKTLFNRRNKHD</sequence>
<protein>
    <submittedName>
        <fullName evidence="2">Membrane protein</fullName>
    </submittedName>
    <submittedName>
        <fullName evidence="3">Phage protein</fullName>
    </submittedName>
</protein>
<organism evidence="2 6">
    <name type="scientific">Streptococcus agalactiae</name>
    <dbReference type="NCBI Taxonomy" id="1311"/>
    <lineage>
        <taxon>Bacteria</taxon>
        <taxon>Bacillati</taxon>
        <taxon>Bacillota</taxon>
        <taxon>Bacilli</taxon>
        <taxon>Lactobacillales</taxon>
        <taxon>Streptococcaceae</taxon>
        <taxon>Streptococcus</taxon>
    </lineage>
</organism>
<evidence type="ECO:0000313" key="8">
    <source>
        <dbReference type="Proteomes" id="UP000255140"/>
    </source>
</evidence>
<dbReference type="EMBL" id="LBKL01000060">
    <property type="protein sequence ID" value="KLL39296.1"/>
    <property type="molecule type" value="Genomic_DNA"/>
</dbReference>
<dbReference type="RefSeq" id="WP_001018078.1">
    <property type="nucleotide sequence ID" value="NZ_CAACXY010000005.1"/>
</dbReference>
<evidence type="ECO:0000256" key="1">
    <source>
        <dbReference type="SAM" id="Phobius"/>
    </source>
</evidence>
<evidence type="ECO:0000313" key="3">
    <source>
        <dbReference type="EMBL" id="SUN13095.1"/>
    </source>
</evidence>